<feature type="domain" description="HAT C-terminal dimerisation" evidence="1">
    <location>
        <begin position="202"/>
        <end position="266"/>
    </location>
</feature>
<dbReference type="PANTHER" id="PTHR23272">
    <property type="entry name" value="BED FINGER-RELATED"/>
    <property type="match status" value="1"/>
</dbReference>
<gene>
    <name evidence="2" type="ORF">ARMOST_12524</name>
</gene>
<dbReference type="Pfam" id="PF05699">
    <property type="entry name" value="Dimer_Tnp_hAT"/>
    <property type="match status" value="1"/>
</dbReference>
<proteinExistence type="predicted"/>
<dbReference type="OMA" id="LECAFSY"/>
<name>A0A284RK59_ARMOS</name>
<reference evidence="3" key="1">
    <citation type="journal article" date="2017" name="Nat. Ecol. Evol.">
        <title>Genome expansion and lineage-specific genetic innovations in the forest pathogenic fungi Armillaria.</title>
        <authorList>
            <person name="Sipos G."/>
            <person name="Prasanna A.N."/>
            <person name="Walter M.C."/>
            <person name="O'Connor E."/>
            <person name="Balint B."/>
            <person name="Krizsan K."/>
            <person name="Kiss B."/>
            <person name="Hess J."/>
            <person name="Varga T."/>
            <person name="Slot J."/>
            <person name="Riley R."/>
            <person name="Boka B."/>
            <person name="Rigling D."/>
            <person name="Barry K."/>
            <person name="Lee J."/>
            <person name="Mihaltcheva S."/>
            <person name="LaButti K."/>
            <person name="Lipzen A."/>
            <person name="Waldron R."/>
            <person name="Moloney N.M."/>
            <person name="Sperisen C."/>
            <person name="Kredics L."/>
            <person name="Vagvoelgyi C."/>
            <person name="Patrignani A."/>
            <person name="Fitzpatrick D."/>
            <person name="Nagy I."/>
            <person name="Doyle S."/>
            <person name="Anderson J.B."/>
            <person name="Grigoriev I.V."/>
            <person name="Gueldener U."/>
            <person name="Muensterkoetter M."/>
            <person name="Nagy L.G."/>
        </authorList>
    </citation>
    <scope>NUCLEOTIDE SEQUENCE [LARGE SCALE GENOMIC DNA]</scope>
    <source>
        <strain evidence="3">C18/9</strain>
    </source>
</reference>
<dbReference type="PANTHER" id="PTHR23272:SF161">
    <property type="entry name" value="ZINC FINGER BED DOMAIN-CONTAINING PROTEIN RICESLEEPER 1-LIKE"/>
    <property type="match status" value="1"/>
</dbReference>
<accession>A0A284RK59</accession>
<protein>
    <recommendedName>
        <fullName evidence="1">HAT C-terminal dimerisation domain-containing protein</fullName>
    </recommendedName>
</protein>
<dbReference type="STRING" id="47428.A0A284RK59"/>
<evidence type="ECO:0000313" key="3">
    <source>
        <dbReference type="Proteomes" id="UP000219338"/>
    </source>
</evidence>
<dbReference type="AlphaFoldDB" id="A0A284RK59"/>
<dbReference type="Proteomes" id="UP000219338">
    <property type="component" value="Unassembled WGS sequence"/>
</dbReference>
<evidence type="ECO:0000313" key="2">
    <source>
        <dbReference type="EMBL" id="SJL09148.1"/>
    </source>
</evidence>
<sequence>MVADKDKSLPTLSSSRKYADFQLDDEEWEIISLAHQALAISLQIYPQLPANAHSELSAEKTLTCQRVYPVIEQLQSQWEALTIDLKFDLVLPALEAGLKNMKKWYRATERTSIYFVFLDPGRKLTYLSIAWEDRWIKKSMKRMSEIFLKYKAKLSTLVKQNNAPAMAEPKGQPLTTTDSWIDELIRKNSASVPSEPTSPTAELEEFMYSKPVNRALCEDIIAWWGIHQDEYPVLSAMACDYLAVPGSSTSLECAFSYAERTDSDPRRRNLGAEKFGTLQRLKGAYRDGCVSAQNEAWMDIGPCFDEADWDFSM</sequence>
<dbReference type="InterPro" id="IPR008906">
    <property type="entry name" value="HATC_C_dom"/>
</dbReference>
<keyword evidence="3" id="KW-1185">Reference proteome</keyword>
<dbReference type="SUPFAM" id="SSF53098">
    <property type="entry name" value="Ribonuclease H-like"/>
    <property type="match status" value="1"/>
</dbReference>
<evidence type="ECO:0000259" key="1">
    <source>
        <dbReference type="Pfam" id="PF05699"/>
    </source>
</evidence>
<dbReference type="InterPro" id="IPR012337">
    <property type="entry name" value="RNaseH-like_sf"/>
</dbReference>
<dbReference type="EMBL" id="FUEG01000010">
    <property type="protein sequence ID" value="SJL09148.1"/>
    <property type="molecule type" value="Genomic_DNA"/>
</dbReference>
<dbReference type="GO" id="GO:0046983">
    <property type="term" value="F:protein dimerization activity"/>
    <property type="evidence" value="ECO:0007669"/>
    <property type="project" value="InterPro"/>
</dbReference>
<dbReference type="OrthoDB" id="3270175at2759"/>
<organism evidence="2 3">
    <name type="scientific">Armillaria ostoyae</name>
    <name type="common">Armillaria root rot fungus</name>
    <dbReference type="NCBI Taxonomy" id="47428"/>
    <lineage>
        <taxon>Eukaryota</taxon>
        <taxon>Fungi</taxon>
        <taxon>Dikarya</taxon>
        <taxon>Basidiomycota</taxon>
        <taxon>Agaricomycotina</taxon>
        <taxon>Agaricomycetes</taxon>
        <taxon>Agaricomycetidae</taxon>
        <taxon>Agaricales</taxon>
        <taxon>Marasmiineae</taxon>
        <taxon>Physalacriaceae</taxon>
        <taxon>Armillaria</taxon>
    </lineage>
</organism>